<evidence type="ECO:0000256" key="1">
    <source>
        <dbReference type="SAM" id="Phobius"/>
    </source>
</evidence>
<evidence type="ECO:0000313" key="2">
    <source>
        <dbReference type="EMBL" id="MDA1383972.1"/>
    </source>
</evidence>
<accession>A0A9X3SUT5</accession>
<dbReference type="Proteomes" id="UP001145799">
    <property type="component" value="Unassembled WGS sequence"/>
</dbReference>
<sequence length="85" mass="9541">MPHLVTLRVKRPGHRTIRLWIPVLLVVIVLSPILLLALIGGVIACLIFDMKVIPTYAGLWRVIAALPGSHFDYEQGRFGLLMTIR</sequence>
<protein>
    <submittedName>
        <fullName evidence="3">Nitrate reductase NapE component</fullName>
    </submittedName>
</protein>
<dbReference type="Proteomes" id="UP001183604">
    <property type="component" value="Unassembled WGS sequence"/>
</dbReference>
<keyword evidence="1" id="KW-0472">Membrane</keyword>
<evidence type="ECO:0000313" key="4">
    <source>
        <dbReference type="Proteomes" id="UP001145799"/>
    </source>
</evidence>
<evidence type="ECO:0000313" key="5">
    <source>
        <dbReference type="Proteomes" id="UP001183604"/>
    </source>
</evidence>
<feature type="transmembrane region" description="Helical" evidence="1">
    <location>
        <begin position="20"/>
        <end position="48"/>
    </location>
</feature>
<keyword evidence="5" id="KW-1185">Reference proteome</keyword>
<proteinExistence type="predicted"/>
<reference evidence="3 5" key="2">
    <citation type="submission" date="2023-07" db="EMBL/GenBank/DDBJ databases">
        <title>Sequencing the genomes of 1000 actinobacteria strains.</title>
        <authorList>
            <person name="Klenk H.-P."/>
        </authorList>
    </citation>
    <scope>NUCLEOTIDE SEQUENCE [LARGE SCALE GENOMIC DNA]</scope>
    <source>
        <strain evidence="3 5">DSM 44724</strain>
    </source>
</reference>
<reference evidence="2" key="1">
    <citation type="submission" date="2022-12" db="EMBL/GenBank/DDBJ databases">
        <title>Gycomyces niveus sp.nov., a novel actinomycete isolated from soil in Shouguang.</title>
        <authorList>
            <person name="Yang X."/>
        </authorList>
    </citation>
    <scope>NUCLEOTIDE SEQUENCE</scope>
    <source>
        <strain evidence="2">DSM 44724</strain>
    </source>
</reference>
<keyword evidence="1" id="KW-0812">Transmembrane</keyword>
<comment type="caution">
    <text evidence="2">The sequence shown here is derived from an EMBL/GenBank/DDBJ whole genome shotgun (WGS) entry which is preliminary data.</text>
</comment>
<name>A0A9X3SUT5_9ACTN</name>
<evidence type="ECO:0000313" key="3">
    <source>
        <dbReference type="EMBL" id="MDR7341034.1"/>
    </source>
</evidence>
<dbReference type="AlphaFoldDB" id="A0A9X3SUT5"/>
<dbReference type="RefSeq" id="WP_270120327.1">
    <property type="nucleotide sequence ID" value="NZ_BAAAOM010000001.1"/>
</dbReference>
<organism evidence="2 4">
    <name type="scientific">Glycomyces lechevalierae</name>
    <dbReference type="NCBI Taxonomy" id="256034"/>
    <lineage>
        <taxon>Bacteria</taxon>
        <taxon>Bacillati</taxon>
        <taxon>Actinomycetota</taxon>
        <taxon>Actinomycetes</taxon>
        <taxon>Glycomycetales</taxon>
        <taxon>Glycomycetaceae</taxon>
        <taxon>Glycomyces</taxon>
    </lineage>
</organism>
<gene>
    <name evidence="3" type="ORF">J2S69_004753</name>
    <name evidence="2" type="ORF">O2L01_03155</name>
</gene>
<keyword evidence="1" id="KW-1133">Transmembrane helix</keyword>
<dbReference type="EMBL" id="JAPZVQ010000001">
    <property type="protein sequence ID" value="MDA1383972.1"/>
    <property type="molecule type" value="Genomic_DNA"/>
</dbReference>
<dbReference type="EMBL" id="JAVDYD010000001">
    <property type="protein sequence ID" value="MDR7341034.1"/>
    <property type="molecule type" value="Genomic_DNA"/>
</dbReference>